<keyword evidence="2" id="KW-1185">Reference proteome</keyword>
<accession>A0A1I2CPC2</accession>
<evidence type="ECO:0000313" key="2">
    <source>
        <dbReference type="Proteomes" id="UP000198716"/>
    </source>
</evidence>
<evidence type="ECO:0000313" key="1">
    <source>
        <dbReference type="EMBL" id="SFE70146.1"/>
    </source>
</evidence>
<protein>
    <submittedName>
        <fullName evidence="1">Uncharacterized protein</fullName>
    </submittedName>
</protein>
<name>A0A1I2CPC2_9ACTN</name>
<sequence length="77" mass="8257">MSDNNVFDLAAYRHAEHDQGETSDGELPTTGAEYRAALDNLMESLNSQPADSPLGQARVESGVAALRMARRLAADLP</sequence>
<dbReference type="RefSeq" id="WP_092930271.1">
    <property type="nucleotide sequence ID" value="NZ_FOMZ01000032.1"/>
</dbReference>
<dbReference type="EMBL" id="FOMZ01000032">
    <property type="protein sequence ID" value="SFE70146.1"/>
    <property type="molecule type" value="Genomic_DNA"/>
</dbReference>
<gene>
    <name evidence="1" type="ORF">SAMN04487819_1324</name>
</gene>
<dbReference type="AlphaFoldDB" id="A0A1I2CPC2"/>
<dbReference type="Proteomes" id="UP000198716">
    <property type="component" value="Unassembled WGS sequence"/>
</dbReference>
<organism evidence="1 2">
    <name type="scientific">Actinopolyspora alba</name>
    <dbReference type="NCBI Taxonomy" id="673379"/>
    <lineage>
        <taxon>Bacteria</taxon>
        <taxon>Bacillati</taxon>
        <taxon>Actinomycetota</taxon>
        <taxon>Actinomycetes</taxon>
        <taxon>Actinopolysporales</taxon>
        <taxon>Actinopolysporaceae</taxon>
        <taxon>Actinopolyspora</taxon>
        <taxon>Actinopolyspora alba group</taxon>
    </lineage>
</organism>
<proteinExistence type="predicted"/>
<reference evidence="2" key="1">
    <citation type="submission" date="2016-10" db="EMBL/GenBank/DDBJ databases">
        <authorList>
            <person name="Varghese N."/>
            <person name="Submissions S."/>
        </authorList>
    </citation>
    <scope>NUCLEOTIDE SEQUENCE [LARGE SCALE GENOMIC DNA]</scope>
    <source>
        <strain evidence="2">DSM 45004</strain>
    </source>
</reference>